<name>A0ABZ0EN08_9BURK</name>
<dbReference type="InterPro" id="IPR038643">
    <property type="entry name" value="PliI_sf"/>
</dbReference>
<dbReference type="Proteomes" id="UP001302652">
    <property type="component" value="Chromosome 1"/>
</dbReference>
<dbReference type="Gene3D" id="2.40.128.460">
    <property type="entry name" value="Periplasmic lysozyme inhibitor of I-type lysozyme"/>
    <property type="match status" value="1"/>
</dbReference>
<dbReference type="InterPro" id="IPR031948">
    <property type="entry name" value="PliI"/>
</dbReference>
<organism evidence="1 2">
    <name type="scientific">Paraburkholderia kirstenboschensis</name>
    <dbReference type="NCBI Taxonomy" id="1245436"/>
    <lineage>
        <taxon>Bacteria</taxon>
        <taxon>Pseudomonadati</taxon>
        <taxon>Pseudomonadota</taxon>
        <taxon>Betaproteobacteria</taxon>
        <taxon>Burkholderiales</taxon>
        <taxon>Burkholderiaceae</taxon>
        <taxon>Paraburkholderia</taxon>
    </lineage>
</organism>
<dbReference type="Pfam" id="PF16743">
    <property type="entry name" value="PliI"/>
    <property type="match status" value="1"/>
</dbReference>
<protein>
    <submittedName>
        <fullName evidence="1">PliI family lysozyme inhibitor of I-type lysozyme</fullName>
    </submittedName>
</protein>
<evidence type="ECO:0000313" key="2">
    <source>
        <dbReference type="Proteomes" id="UP001302652"/>
    </source>
</evidence>
<evidence type="ECO:0000313" key="1">
    <source>
        <dbReference type="EMBL" id="WOD18573.1"/>
    </source>
</evidence>
<accession>A0ABZ0EN08</accession>
<dbReference type="EMBL" id="CP136513">
    <property type="protein sequence ID" value="WOD18573.1"/>
    <property type="molecule type" value="Genomic_DNA"/>
</dbReference>
<gene>
    <name evidence="1" type="ORF">RW095_38250</name>
</gene>
<dbReference type="RefSeq" id="WP_317020838.1">
    <property type="nucleotide sequence ID" value="NZ_CP136513.1"/>
</dbReference>
<sequence>MIVKIRSVGSGGYVSARAYVVNKNGIHPVATVGDQQPQTDVVAALKKQLATRSKSRAGLSTN</sequence>
<keyword evidence="2" id="KW-1185">Reference proteome</keyword>
<proteinExistence type="predicted"/>
<reference evidence="1 2" key="1">
    <citation type="submission" date="2023-10" db="EMBL/GenBank/DDBJ databases">
        <title>Surface-active antibiotics is a multifunctional adaptation for post-fire microbes.</title>
        <authorList>
            <person name="Liu M.D."/>
            <person name="Du Y."/>
            <person name="Koupaei S.K."/>
            <person name="Kim N.R."/>
            <person name="Zhang W."/>
            <person name="Traxler M.F."/>
        </authorList>
    </citation>
    <scope>NUCLEOTIDE SEQUENCE [LARGE SCALE GENOMIC DNA]</scope>
    <source>
        <strain evidence="1 2">F3</strain>
    </source>
</reference>